<dbReference type="SUPFAM" id="SSF52540">
    <property type="entry name" value="P-loop containing nucleoside triphosphate hydrolases"/>
    <property type="match status" value="1"/>
</dbReference>
<dbReference type="AlphaFoldDB" id="A0AAV3NQZ7"/>
<feature type="domain" description="Disease resistance R13L4/SHOC-2-like LRR" evidence="10">
    <location>
        <begin position="505"/>
        <end position="848"/>
    </location>
</feature>
<dbReference type="Gene3D" id="1.10.8.430">
    <property type="entry name" value="Helical domain of apoptotic protease-activating factors"/>
    <property type="match status" value="1"/>
</dbReference>
<dbReference type="GO" id="GO:0043531">
    <property type="term" value="F:ADP binding"/>
    <property type="evidence" value="ECO:0007669"/>
    <property type="project" value="InterPro"/>
</dbReference>
<dbReference type="Pfam" id="PF00931">
    <property type="entry name" value="NB-ARC"/>
    <property type="match status" value="1"/>
</dbReference>
<dbReference type="InterPro" id="IPR055414">
    <property type="entry name" value="LRR_R13L4/SHOC2-like"/>
</dbReference>
<dbReference type="InterPro" id="IPR002182">
    <property type="entry name" value="NB-ARC"/>
</dbReference>
<evidence type="ECO:0000256" key="6">
    <source>
        <dbReference type="ARBA" id="ARBA00022840"/>
    </source>
</evidence>
<evidence type="ECO:0000313" key="12">
    <source>
        <dbReference type="Proteomes" id="UP001454036"/>
    </source>
</evidence>
<evidence type="ECO:0000256" key="1">
    <source>
        <dbReference type="ARBA" id="ARBA00008894"/>
    </source>
</evidence>
<dbReference type="CDD" id="cd14798">
    <property type="entry name" value="RX-CC_like"/>
    <property type="match status" value="1"/>
</dbReference>
<dbReference type="PANTHER" id="PTHR36766">
    <property type="entry name" value="PLANT BROAD-SPECTRUM MILDEW RESISTANCE PROTEIN RPW8"/>
    <property type="match status" value="1"/>
</dbReference>
<keyword evidence="5" id="KW-0611">Plant defense</keyword>
<dbReference type="InterPro" id="IPR042197">
    <property type="entry name" value="Apaf_helical"/>
</dbReference>
<protein>
    <submittedName>
        <fullName evidence="11">Antimicrobial response protein</fullName>
    </submittedName>
</protein>
<dbReference type="Pfam" id="PF18052">
    <property type="entry name" value="Rx_N"/>
    <property type="match status" value="1"/>
</dbReference>
<dbReference type="PANTHER" id="PTHR36766:SF63">
    <property type="entry name" value="NB-ARC DOMAIN-CONTAINING PROTEIN"/>
    <property type="match status" value="1"/>
</dbReference>
<keyword evidence="4" id="KW-0547">Nucleotide-binding</keyword>
<dbReference type="GO" id="GO:0006952">
    <property type="term" value="P:defense response"/>
    <property type="evidence" value="ECO:0007669"/>
    <property type="project" value="UniProtKB-KW"/>
</dbReference>
<dbReference type="GO" id="GO:0005524">
    <property type="term" value="F:ATP binding"/>
    <property type="evidence" value="ECO:0007669"/>
    <property type="project" value="UniProtKB-KW"/>
</dbReference>
<comment type="similarity">
    <text evidence="1">Belongs to the disease resistance NB-LRR family.</text>
</comment>
<evidence type="ECO:0000256" key="4">
    <source>
        <dbReference type="ARBA" id="ARBA00022741"/>
    </source>
</evidence>
<comment type="caution">
    <text evidence="11">The sequence shown here is derived from an EMBL/GenBank/DDBJ whole genome shotgun (WGS) entry which is preliminary data.</text>
</comment>
<organism evidence="11 12">
    <name type="scientific">Lithospermum erythrorhizon</name>
    <name type="common">Purple gromwell</name>
    <name type="synonym">Lithospermum officinale var. erythrorhizon</name>
    <dbReference type="NCBI Taxonomy" id="34254"/>
    <lineage>
        <taxon>Eukaryota</taxon>
        <taxon>Viridiplantae</taxon>
        <taxon>Streptophyta</taxon>
        <taxon>Embryophyta</taxon>
        <taxon>Tracheophyta</taxon>
        <taxon>Spermatophyta</taxon>
        <taxon>Magnoliopsida</taxon>
        <taxon>eudicotyledons</taxon>
        <taxon>Gunneridae</taxon>
        <taxon>Pentapetalae</taxon>
        <taxon>asterids</taxon>
        <taxon>lamiids</taxon>
        <taxon>Boraginales</taxon>
        <taxon>Boraginaceae</taxon>
        <taxon>Boraginoideae</taxon>
        <taxon>Lithospermeae</taxon>
        <taxon>Lithospermum</taxon>
    </lineage>
</organism>
<dbReference type="InterPro" id="IPR041118">
    <property type="entry name" value="Rx_N"/>
</dbReference>
<dbReference type="InterPro" id="IPR038005">
    <property type="entry name" value="RX-like_CC"/>
</dbReference>
<dbReference type="InterPro" id="IPR027417">
    <property type="entry name" value="P-loop_NTPase"/>
</dbReference>
<evidence type="ECO:0000256" key="5">
    <source>
        <dbReference type="ARBA" id="ARBA00022821"/>
    </source>
</evidence>
<evidence type="ECO:0000259" key="7">
    <source>
        <dbReference type="Pfam" id="PF00931"/>
    </source>
</evidence>
<dbReference type="EMBL" id="BAABME010000261">
    <property type="protein sequence ID" value="GAA0141251.1"/>
    <property type="molecule type" value="Genomic_DNA"/>
</dbReference>
<proteinExistence type="inferred from homology"/>
<dbReference type="Proteomes" id="UP001454036">
    <property type="component" value="Unassembled WGS sequence"/>
</dbReference>
<accession>A0AAV3NQZ7</accession>
<feature type="domain" description="NB-ARC" evidence="7">
    <location>
        <begin position="170"/>
        <end position="348"/>
    </location>
</feature>
<dbReference type="Gene3D" id="3.40.50.300">
    <property type="entry name" value="P-loop containing nucleotide triphosphate hydrolases"/>
    <property type="match status" value="1"/>
</dbReference>
<dbReference type="Pfam" id="PF23559">
    <property type="entry name" value="WHD_DRP"/>
    <property type="match status" value="1"/>
</dbReference>
<keyword evidence="2" id="KW-0433">Leucine-rich repeat</keyword>
<reference evidence="11 12" key="1">
    <citation type="submission" date="2024-01" db="EMBL/GenBank/DDBJ databases">
        <title>The complete chloroplast genome sequence of Lithospermum erythrorhizon: insights into the phylogenetic relationship among Boraginaceae species and the maternal lineages of purple gromwells.</title>
        <authorList>
            <person name="Okada T."/>
            <person name="Watanabe K."/>
        </authorList>
    </citation>
    <scope>NUCLEOTIDE SEQUENCE [LARGE SCALE GENOMIC DNA]</scope>
</reference>
<keyword evidence="12" id="KW-1185">Reference proteome</keyword>
<sequence>MDSILTFVLNNISNVINEEITLLGGLGGELQSIKDELQQMMEFLKGADSLVEAHPDVRSWVHQVRDVAYDTEDILEEFMIHCTYPHYRGLYGRARKVKIRLKALKAQHQLASRIQDIKNRISNISEAHARYQIRYGMDERRPSDMPAISRRSDRRGDALFLEEADLVGIEKPKREVTEMLFSDDSRRSVISVVGMGGLGKTTLVKQVYDDVYVKSQFSHYAWITVSESFKMEDLFKQAIRQLFHIDGQQLPHDLDAMDINGLKQEVHKFLQSKRYLVVFDDVWKPTDWHAIHMAFPRNREGSRVVITTRNFEICQAASNTEEKGFIYLLPKLFDEEARKLFCRKAFNGATSCPKHLKEICQKFLKACDGLPLAIVVVGSILASKSPRTEEWDLFYRNSGEELEHHSITKHDMTAEEVAESYLNELISRSLLQVANFKDHGNIKAIRIHDMVRQLILRKSREQNITSILREQDQMIGFQDKVRRLAIHGCNSCNTEQPKKMCKSLRSLVLFEFNGASTIQKPFLSTILRFSGRLIKVLDLRGAPLTDIPDEIFNLILLKYLSLRNTKVCFIPKSIRKLQNLETLDLKGTHVDRLPIQILQLHQLRHLLVYSYQKMIGYLAFDCLESCKIPYKISNLKSLQKISYIEAERVGDFKIVNEIGKLVQLRSLGITKLRKEDGIELCSSLEKLIELRSLVIVAMSKEEVIDLQCSLSSSALTFLRFLELRGRLEKLPQWISSLHGLTRVTLGWSRLRDKDPLKFLQDLPNLVQLDLDRAYEGEGLNFRAGGFLSLKVLTLVSLHGLSSVRMEEGAMPLLENLWIAKCQSMEKVPIGIEYLRHLKDLEFSDMSDAFVKELKIRVANMRIIHVPRLVISNWIDGRWQAHLFNKKTGLFL</sequence>
<dbReference type="InterPro" id="IPR032675">
    <property type="entry name" value="LRR_dom_sf"/>
</dbReference>
<dbReference type="GO" id="GO:0051707">
    <property type="term" value="P:response to other organism"/>
    <property type="evidence" value="ECO:0007669"/>
    <property type="project" value="UniProtKB-ARBA"/>
</dbReference>
<name>A0AAV3NQZ7_LITER</name>
<keyword evidence="6" id="KW-0067">ATP-binding</keyword>
<dbReference type="Gene3D" id="3.80.10.10">
    <property type="entry name" value="Ribonuclease Inhibitor"/>
    <property type="match status" value="1"/>
</dbReference>
<evidence type="ECO:0000259" key="10">
    <source>
        <dbReference type="Pfam" id="PF23598"/>
    </source>
</evidence>
<evidence type="ECO:0000256" key="2">
    <source>
        <dbReference type="ARBA" id="ARBA00022614"/>
    </source>
</evidence>
<evidence type="ECO:0000259" key="8">
    <source>
        <dbReference type="Pfam" id="PF18052"/>
    </source>
</evidence>
<dbReference type="SUPFAM" id="SSF52058">
    <property type="entry name" value="L domain-like"/>
    <property type="match status" value="1"/>
</dbReference>
<evidence type="ECO:0000259" key="9">
    <source>
        <dbReference type="Pfam" id="PF23559"/>
    </source>
</evidence>
<evidence type="ECO:0000313" key="11">
    <source>
        <dbReference type="EMBL" id="GAA0141251.1"/>
    </source>
</evidence>
<dbReference type="Pfam" id="PF23598">
    <property type="entry name" value="LRR_14"/>
    <property type="match status" value="1"/>
</dbReference>
<gene>
    <name evidence="11" type="ORF">LIER_02438</name>
</gene>
<keyword evidence="3" id="KW-0677">Repeat</keyword>
<dbReference type="PRINTS" id="PR00364">
    <property type="entry name" value="DISEASERSIST"/>
</dbReference>
<dbReference type="FunFam" id="3.40.50.300:FF:001091">
    <property type="entry name" value="Probable disease resistance protein At1g61300"/>
    <property type="match status" value="1"/>
</dbReference>
<feature type="domain" description="Disease resistance protein winged helix" evidence="9">
    <location>
        <begin position="409"/>
        <end position="455"/>
    </location>
</feature>
<evidence type="ECO:0000256" key="3">
    <source>
        <dbReference type="ARBA" id="ARBA00022737"/>
    </source>
</evidence>
<feature type="domain" description="Disease resistance N-terminal" evidence="8">
    <location>
        <begin position="5"/>
        <end position="83"/>
    </location>
</feature>
<dbReference type="InterPro" id="IPR058922">
    <property type="entry name" value="WHD_DRP"/>
</dbReference>
<dbReference type="Gene3D" id="1.20.5.4130">
    <property type="match status" value="1"/>
</dbReference>